<dbReference type="InterPro" id="IPR027417">
    <property type="entry name" value="P-loop_NTPase"/>
</dbReference>
<protein>
    <submittedName>
        <fullName evidence="3 4">ABC transporter ATP-binding protein</fullName>
    </submittedName>
</protein>
<evidence type="ECO:0000313" key="4">
    <source>
        <dbReference type="WBParaSite" id="ASIM_0000694901-mRNA-1"/>
    </source>
</evidence>
<reference evidence="3 4" key="1">
    <citation type="submission" date="2017-02" db="UniProtKB">
        <authorList>
            <consortium name="WormBaseParasite"/>
        </authorList>
    </citation>
    <scope>IDENTIFICATION</scope>
</reference>
<dbReference type="PANTHER" id="PTHR19229:SF36">
    <property type="entry name" value="ATP-BINDING CASSETTE SUB-FAMILY A MEMBER 2"/>
    <property type="match status" value="1"/>
</dbReference>
<dbReference type="GO" id="GO:0016020">
    <property type="term" value="C:membrane"/>
    <property type="evidence" value="ECO:0007669"/>
    <property type="project" value="InterPro"/>
</dbReference>
<dbReference type="SUPFAM" id="SSF52540">
    <property type="entry name" value="P-loop containing nucleoside triphosphate hydrolases"/>
    <property type="match status" value="1"/>
</dbReference>
<keyword evidence="1" id="KW-0813">Transport</keyword>
<name>A0A0M3JH38_ANISI</name>
<dbReference type="AlphaFoldDB" id="A0A0M3JH38"/>
<dbReference type="PANTHER" id="PTHR19229">
    <property type="entry name" value="ATP-BINDING CASSETTE TRANSPORTER SUBFAMILY A ABCA"/>
    <property type="match status" value="1"/>
</dbReference>
<dbReference type="GO" id="GO:0005319">
    <property type="term" value="F:lipid transporter activity"/>
    <property type="evidence" value="ECO:0007669"/>
    <property type="project" value="TreeGrafter"/>
</dbReference>
<dbReference type="GO" id="GO:0140359">
    <property type="term" value="F:ABC-type transporter activity"/>
    <property type="evidence" value="ECO:0007669"/>
    <property type="project" value="InterPro"/>
</dbReference>
<accession>A0A0M3JH38</accession>
<evidence type="ECO:0000313" key="3">
    <source>
        <dbReference type="WBParaSite" id="ASIM_0000643001-mRNA-1"/>
    </source>
</evidence>
<organism evidence="4">
    <name type="scientific">Anisakis simplex</name>
    <name type="common">Herring worm</name>
    <dbReference type="NCBI Taxonomy" id="6269"/>
    <lineage>
        <taxon>Eukaryota</taxon>
        <taxon>Metazoa</taxon>
        <taxon>Ecdysozoa</taxon>
        <taxon>Nematoda</taxon>
        <taxon>Chromadorea</taxon>
        <taxon>Rhabditida</taxon>
        <taxon>Spirurina</taxon>
        <taxon>Ascaridomorpha</taxon>
        <taxon>Ascaridoidea</taxon>
        <taxon>Anisakidae</taxon>
        <taxon>Anisakis</taxon>
        <taxon>Anisakis simplex complex</taxon>
    </lineage>
</organism>
<sequence>LTTHFMDEADVLGDRISIMAKGRLACAGTSDFLKTRFGTGYLLVIALNVR</sequence>
<evidence type="ECO:0000256" key="1">
    <source>
        <dbReference type="ARBA" id="ARBA00022448"/>
    </source>
</evidence>
<dbReference type="InterPro" id="IPR026082">
    <property type="entry name" value="ABCA"/>
</dbReference>
<dbReference type="WBParaSite" id="ASIM_0000694901-mRNA-1">
    <property type="protein sequence ID" value="ASIM_0000694901-mRNA-1"/>
    <property type="gene ID" value="ASIM_0000694901"/>
</dbReference>
<evidence type="ECO:0000256" key="2">
    <source>
        <dbReference type="ARBA" id="ARBA00022737"/>
    </source>
</evidence>
<proteinExistence type="predicted"/>
<dbReference type="WBParaSite" id="ASIM_0000643001-mRNA-1">
    <property type="protein sequence ID" value="ASIM_0000643001-mRNA-1"/>
    <property type="gene ID" value="ASIM_0000643001"/>
</dbReference>
<keyword evidence="2" id="KW-0677">Repeat</keyword>